<name>A0A517MQ67_9BACT</name>
<proteinExistence type="predicted"/>
<dbReference type="EMBL" id="CP036263">
    <property type="protein sequence ID" value="QDS96927.1"/>
    <property type="molecule type" value="Genomic_DNA"/>
</dbReference>
<evidence type="ECO:0000313" key="1">
    <source>
        <dbReference type="EMBL" id="QDS96927.1"/>
    </source>
</evidence>
<dbReference type="AlphaFoldDB" id="A0A517MQ67"/>
<accession>A0A517MQ67</accession>
<dbReference type="SMART" id="SM00028">
    <property type="entry name" value="TPR"/>
    <property type="match status" value="4"/>
</dbReference>
<protein>
    <submittedName>
        <fullName evidence="1">Uncharacterized protein</fullName>
    </submittedName>
</protein>
<dbReference type="Gene3D" id="1.25.40.10">
    <property type="entry name" value="Tetratricopeptide repeat domain"/>
    <property type="match status" value="1"/>
</dbReference>
<reference evidence="1 2" key="1">
    <citation type="submission" date="2019-02" db="EMBL/GenBank/DDBJ databases">
        <title>Deep-cultivation of Planctomycetes and their phenomic and genomic characterization uncovers novel biology.</title>
        <authorList>
            <person name="Wiegand S."/>
            <person name="Jogler M."/>
            <person name="Boedeker C."/>
            <person name="Pinto D."/>
            <person name="Vollmers J."/>
            <person name="Rivas-Marin E."/>
            <person name="Kohn T."/>
            <person name="Peeters S.H."/>
            <person name="Heuer A."/>
            <person name="Rast P."/>
            <person name="Oberbeckmann S."/>
            <person name="Bunk B."/>
            <person name="Jeske O."/>
            <person name="Meyerdierks A."/>
            <person name="Storesund J.E."/>
            <person name="Kallscheuer N."/>
            <person name="Luecker S."/>
            <person name="Lage O.M."/>
            <person name="Pohl T."/>
            <person name="Merkel B.J."/>
            <person name="Hornburger P."/>
            <person name="Mueller R.-W."/>
            <person name="Bruemmer F."/>
            <person name="Labrenz M."/>
            <person name="Spormann A.M."/>
            <person name="Op den Camp H."/>
            <person name="Overmann J."/>
            <person name="Amann R."/>
            <person name="Jetten M.S.M."/>
            <person name="Mascher T."/>
            <person name="Medema M.H."/>
            <person name="Devos D.P."/>
            <person name="Kaster A.-K."/>
            <person name="Ovreas L."/>
            <person name="Rohde M."/>
            <person name="Galperin M.Y."/>
            <person name="Jogler C."/>
        </authorList>
    </citation>
    <scope>NUCLEOTIDE SEQUENCE [LARGE SCALE GENOMIC DNA]</scope>
    <source>
        <strain evidence="1 2">HG15A2</strain>
    </source>
</reference>
<dbReference type="KEGG" id="amob:HG15A2_01860"/>
<keyword evidence="2" id="KW-1185">Reference proteome</keyword>
<dbReference type="SUPFAM" id="SSF48452">
    <property type="entry name" value="TPR-like"/>
    <property type="match status" value="1"/>
</dbReference>
<sequence>MTLMYSLGVNAPLVPIAAHHSPEEVIAHLSSRLETHGNNTTLLLRRADEWRVLGEPSKAANDYEHALKLEAMNPLAYLGLARTRISQKRYRDAIKMAKRGVALVDTPDAQAAFHAIVASAHAEMNNHPSALVAWKAAIDCERPEVDWFLGQARTLNNLGLHPAARDALLAARNRNPSVVLQRAWIDSLILCGDFQIAERQIDAGLQRSHWKSSWLLQRAKLRVARNELILARQDAAAALKEIAIRTTPDVENPLLEQQQHVAQSLVLKLSQAGPISNSSGN</sequence>
<dbReference type="Proteomes" id="UP000319852">
    <property type="component" value="Chromosome"/>
</dbReference>
<organism evidence="1 2">
    <name type="scientific">Adhaeretor mobilis</name>
    <dbReference type="NCBI Taxonomy" id="1930276"/>
    <lineage>
        <taxon>Bacteria</taxon>
        <taxon>Pseudomonadati</taxon>
        <taxon>Planctomycetota</taxon>
        <taxon>Planctomycetia</taxon>
        <taxon>Pirellulales</taxon>
        <taxon>Lacipirellulaceae</taxon>
        <taxon>Adhaeretor</taxon>
    </lineage>
</organism>
<gene>
    <name evidence="1" type="ORF">HG15A2_01860</name>
</gene>
<dbReference type="InterPro" id="IPR019734">
    <property type="entry name" value="TPR_rpt"/>
</dbReference>
<evidence type="ECO:0000313" key="2">
    <source>
        <dbReference type="Proteomes" id="UP000319852"/>
    </source>
</evidence>
<dbReference type="InterPro" id="IPR011990">
    <property type="entry name" value="TPR-like_helical_dom_sf"/>
</dbReference>